<dbReference type="Gene3D" id="1.10.132.20">
    <property type="entry name" value="Ribosome-recycling factor"/>
    <property type="match status" value="1"/>
</dbReference>
<dbReference type="FunCoup" id="G8ZVC0">
    <property type="interactions" value="86"/>
</dbReference>
<protein>
    <recommendedName>
        <fullName evidence="2">Ribosome-recycling factor, mitochondrial</fullName>
    </recommendedName>
    <alternativeName>
        <fullName evidence="5">Ribosome-releasing factor, mitochondrial</fullName>
    </alternativeName>
</protein>
<keyword evidence="3" id="KW-0648">Protein biosynthesis</keyword>
<comment type="function">
    <text evidence="4">Necessary for protein synthesis in mitochondria. Functions as a ribosome recycling factor in mitochondria.</text>
</comment>
<evidence type="ECO:0000256" key="3">
    <source>
        <dbReference type="ARBA" id="ARBA00022917"/>
    </source>
</evidence>
<dbReference type="GO" id="GO:0043023">
    <property type="term" value="F:ribosomal large subunit binding"/>
    <property type="evidence" value="ECO:0007669"/>
    <property type="project" value="TreeGrafter"/>
</dbReference>
<dbReference type="GO" id="GO:0005739">
    <property type="term" value="C:mitochondrion"/>
    <property type="evidence" value="ECO:0007669"/>
    <property type="project" value="EnsemblFungi"/>
</dbReference>
<sequence length="232" mass="26288">MLPTQSIARICYTRRGFYSSAQLLKKHSGNKKNQKDAGKEEEETAIVDLGQYSRTAQQEFAKTLELHKKKLNETKKGVSDPSMLDDLKMQDGVPLKNVASTSLKGKNSFLVTVYDPKDTKQVISAILAANLNLTPVRVPNNEQQLKIALPPPTTESRQRLCKSLKAVFEEYKNSSSKHSLGYIRGEILKDMKSLSKKDDNVRKVMQDLEKLHKEYVTKLQEQLKQAEKSFMS</sequence>
<dbReference type="EMBL" id="HE616746">
    <property type="protein sequence ID" value="CCE92564.1"/>
    <property type="molecule type" value="Genomic_DNA"/>
</dbReference>
<dbReference type="PANTHER" id="PTHR20982">
    <property type="entry name" value="RIBOSOME RECYCLING FACTOR"/>
    <property type="match status" value="1"/>
</dbReference>
<feature type="coiled-coil region" evidence="6">
    <location>
        <begin position="194"/>
        <end position="225"/>
    </location>
</feature>
<dbReference type="PANTHER" id="PTHR20982:SF3">
    <property type="entry name" value="MITOCHONDRIAL RIBOSOME RECYCLING FACTOR PSEUDO 1"/>
    <property type="match status" value="1"/>
</dbReference>
<dbReference type="InParanoid" id="G8ZVC0"/>
<evidence type="ECO:0000259" key="7">
    <source>
        <dbReference type="Pfam" id="PF01765"/>
    </source>
</evidence>
<feature type="domain" description="Ribosome recycling factor" evidence="7">
    <location>
        <begin position="68"/>
        <end position="231"/>
    </location>
</feature>
<dbReference type="SUPFAM" id="SSF55194">
    <property type="entry name" value="Ribosome recycling factor, RRF"/>
    <property type="match status" value="1"/>
</dbReference>
<name>G8ZVC0_TORDE</name>
<keyword evidence="9" id="KW-1185">Reference proteome</keyword>
<dbReference type="RefSeq" id="XP_003681775.1">
    <property type="nucleotide sequence ID" value="XM_003681727.1"/>
</dbReference>
<dbReference type="InterPro" id="IPR002661">
    <property type="entry name" value="Ribosome_recyc_fac"/>
</dbReference>
<evidence type="ECO:0000256" key="5">
    <source>
        <dbReference type="ARBA" id="ARBA00033107"/>
    </source>
</evidence>
<reference evidence="8 9" key="1">
    <citation type="journal article" date="2011" name="Proc. Natl. Acad. Sci. U.S.A.">
        <title>Evolutionary erosion of yeast sex chromosomes by mating-type switching accidents.</title>
        <authorList>
            <person name="Gordon J.L."/>
            <person name="Armisen D."/>
            <person name="Proux-Wera E."/>
            <person name="Oheigeartaigh S.S."/>
            <person name="Byrne K.P."/>
            <person name="Wolfe K.H."/>
        </authorList>
    </citation>
    <scope>NUCLEOTIDE SEQUENCE [LARGE SCALE GENOMIC DNA]</scope>
    <source>
        <strain evidence="9">ATCC 10662 / CBS 1146 / NBRC 0425 / NCYC 2629 / NRRL Y-866</strain>
    </source>
</reference>
<keyword evidence="6" id="KW-0175">Coiled coil</keyword>
<dbReference type="KEGG" id="tdl:TDEL_0E03210"/>
<dbReference type="Proteomes" id="UP000005627">
    <property type="component" value="Chromosome 5"/>
</dbReference>
<evidence type="ECO:0000256" key="6">
    <source>
        <dbReference type="SAM" id="Coils"/>
    </source>
</evidence>
<dbReference type="HOGENOM" id="CLU_085410_0_0_1"/>
<dbReference type="InterPro" id="IPR023584">
    <property type="entry name" value="Ribosome_recyc_fac_dom"/>
</dbReference>
<dbReference type="AlphaFoldDB" id="G8ZVC0"/>
<dbReference type="Pfam" id="PF01765">
    <property type="entry name" value="RRF"/>
    <property type="match status" value="1"/>
</dbReference>
<dbReference type="InterPro" id="IPR036191">
    <property type="entry name" value="RRF_sf"/>
</dbReference>
<evidence type="ECO:0000256" key="1">
    <source>
        <dbReference type="ARBA" id="ARBA00005912"/>
    </source>
</evidence>
<dbReference type="eggNOG" id="KOG4759">
    <property type="taxonomic scope" value="Eukaryota"/>
</dbReference>
<gene>
    <name evidence="8" type="primary">TDEL0E03210</name>
    <name evidence="8" type="ORF">TDEL_0E03210</name>
</gene>
<dbReference type="GO" id="GO:0032543">
    <property type="term" value="P:mitochondrial translation"/>
    <property type="evidence" value="ECO:0007669"/>
    <property type="project" value="EnsemblFungi"/>
</dbReference>
<evidence type="ECO:0000313" key="8">
    <source>
        <dbReference type="EMBL" id="CCE92564.1"/>
    </source>
</evidence>
<dbReference type="STRING" id="1076872.G8ZVC0"/>
<accession>G8ZVC0</accession>
<dbReference type="OrthoDB" id="407355at2759"/>
<organism evidence="8 9">
    <name type="scientific">Torulaspora delbrueckii</name>
    <name type="common">Yeast</name>
    <name type="synonym">Candida colliculosa</name>
    <dbReference type="NCBI Taxonomy" id="4950"/>
    <lineage>
        <taxon>Eukaryota</taxon>
        <taxon>Fungi</taxon>
        <taxon>Dikarya</taxon>
        <taxon>Ascomycota</taxon>
        <taxon>Saccharomycotina</taxon>
        <taxon>Saccharomycetes</taxon>
        <taxon>Saccharomycetales</taxon>
        <taxon>Saccharomycetaceae</taxon>
        <taxon>Torulaspora</taxon>
    </lineage>
</organism>
<evidence type="ECO:0000256" key="4">
    <source>
        <dbReference type="ARBA" id="ARBA00024909"/>
    </source>
</evidence>
<proteinExistence type="inferred from homology"/>
<evidence type="ECO:0000256" key="2">
    <source>
        <dbReference type="ARBA" id="ARBA00020581"/>
    </source>
</evidence>
<comment type="similarity">
    <text evidence="1">Belongs to the RRF family.</text>
</comment>
<dbReference type="Gene3D" id="3.30.1360.40">
    <property type="match status" value="1"/>
</dbReference>
<dbReference type="GeneID" id="11503965"/>
<evidence type="ECO:0000313" key="9">
    <source>
        <dbReference type="Proteomes" id="UP000005627"/>
    </source>
</evidence>